<dbReference type="NCBIfam" id="TIGR04131">
    <property type="entry name" value="Bac_Flav_CTERM"/>
    <property type="match status" value="1"/>
</dbReference>
<accession>A0ABP7UTA7</accession>
<dbReference type="Pfam" id="PF19408">
    <property type="entry name" value="PKD_6"/>
    <property type="match status" value="3"/>
</dbReference>
<feature type="domain" description="PKD-like" evidence="1">
    <location>
        <begin position="1484"/>
        <end position="1555"/>
    </location>
</feature>
<comment type="caution">
    <text evidence="2">The sequence shown here is derived from an EMBL/GenBank/DDBJ whole genome shotgun (WGS) entry which is preliminary data.</text>
</comment>
<keyword evidence="3" id="KW-1185">Reference proteome</keyword>
<dbReference type="EMBL" id="BAABDK010000033">
    <property type="protein sequence ID" value="GAA4052118.1"/>
    <property type="molecule type" value="Genomic_DNA"/>
</dbReference>
<evidence type="ECO:0000313" key="2">
    <source>
        <dbReference type="EMBL" id="GAA4052118.1"/>
    </source>
</evidence>
<gene>
    <name evidence="2" type="ORF">GCM10022409_43770</name>
</gene>
<dbReference type="Gene3D" id="2.60.40.10">
    <property type="entry name" value="Immunoglobulins"/>
    <property type="match status" value="2"/>
</dbReference>
<name>A0ABP7UTA7_9BACT</name>
<sequence length="1847" mass="187424">MFPTLLRRLRDSLLLLVLLLATGQLAQASHLLGGEMSYRYLDANGPAGTPFRYEITVNIYSNGLFYNNPGAGVALPPLTAPVEIYNRTTGARITSLSFPRISPVAPNNQNFPPPISPPTPAGCAVQGPSQPFYLCKYVQTVNLPVSFDGFYAVFMVAARNNTLTNINNPSGGSGGNVPLTLYVSMAPPLIYNRSPVFSDTAVAIVCQNDTTISLNSAVDPDGDRLVYSFGTPYGTYNSGSFPPLPQPVPYYPGFSGAAPFGPGAGNFAIINANTGIAKYGAKTNGLYGVAVDVAEYRTINGREVLIGTTRRDLQLVVSTCPPTPPPVLPPSVTTPRNYTIEEGETLSIPITATQATGGHPLVMTVNSALLDGSGPFNATFNGSQGTVQSGNLTGTATATGTGSVSGTFVFNSACGNGRVTPYDLSVTVRDNGCGGKLTSDVFRITVNRAAPPADFSGPTTVCDRTTVRTYTATGPASPTYRWRVTGGTIASGQGTASINVTWPGTATTGSISLKGVSAKGCLTDSVFKNVEIRPLALTVSATAPTICLGASTTLTVVGQTGLTYSWTGGGQTSTATSITVSPTATTTYTVTGTDGTCSTTATITVTVAPPPTADAGPDRTICPNVTSTPLGGAPIAGATYSWSPALGLSSATVANPTVTLPNTTGVAYVQVYTLTVSVGTNCSSVGTVRVTVSPPAVADAGPAVAVCSGVTSVALGTPALPGYTYAWSPATGLSSATTAQPTVTLPNTSGAVITATYTVTATNANGCTATSSVVITVNPAVVANPGPAISFCSGTTSAPLGGTAAPVAGSTYSWSPTTGLSDPTSLHPTVTGTNTTGAPIVRTYTLTVTSAAGCVGSATVEVTINPAAVADAGLAKQTCSNVGVVIGTGPAIAGTTYAWTPTTGLSSATSATPTLTLPNLTGTPLVVTYTLTATTANGCTASSAVAVTINPAAVAQAGLDKATCSNVATTIGTGTAVAGTTYAWSPTTGLSSASVLNPTVTLANLTNATITQQYILLATTANGCFARDTVVVSVYPAAVPAPGTNQAVCSGGSITLGAAPVAGYTYSWSPGTGLSSTTVANPTFSQVNTTNAPVTYTFTLTATTANGCVNTAAVTVTVNPAAVADAGPDAAVCDLKTLQLGTPARTGYTYSWSPATGLSSATAAQPVLTASNTTALPITRTYTVTATTANGCVSTDVVVITINPRPAAESIVGPTSVCPTVTGVAYSVPNPAAADYRWIVVGGNVASGQGTPSITVDWLGASPSGAVKVYRFNAQGCSSDTTVLPVIINQRLQTLRPTGPGDIVAVAPLPRAVCQADGPYTYTSGTFANGSSFSWTIVGGTQVSSTRNTVTVSWAPVLVPTIGKIVAIETSNPSGGICRGMSDTLYVNINPSPRTNLAITAPPRVCVGSGPATFSLPGGFVGSSYVFQLNGATLAGTGNTRTLATLPAPGTYTLTAQETTAAPGSCVGPRYTTQFVVAPLPVAPVISGSGFVCNTATPQQYAIANPTAGATYQWTVVGGAVTTGGTGPQVTITFNPTGPYSVSAVEVSATPNLCAGPATTRPILPDNPTLSLTNVSVDATSNSRVIVSLSAPNSANTPNPVRVLRRVAGSGAAFASVGTVVASATTFTDNNAVDANANSYEYQLDLTNGCGTLVPTTVAQTIRLAATPTAGPGGRDQGSVSLAWNGYVGFAVKSYEIYRRLDNGTSTLLTTLPASARTYSLTNTDPGRTATGMGFAENFRVVAVSTDATPLRSNSNEAAANFANAISTYNIITPNRDGKNDVLVIDNIQLYPGNTLAIFNRWGREVYKTTNYQNDWGQEDSLAAGNYFYLLTLPDGTTRKNWFEVVK</sequence>
<protein>
    <recommendedName>
        <fullName evidence="1">PKD-like domain-containing protein</fullName>
    </recommendedName>
</protein>
<dbReference type="RefSeq" id="WP_345058912.1">
    <property type="nucleotide sequence ID" value="NZ_BAABDK010000033.1"/>
</dbReference>
<dbReference type="Proteomes" id="UP001501469">
    <property type="component" value="Unassembled WGS sequence"/>
</dbReference>
<reference evidence="3" key="1">
    <citation type="journal article" date="2019" name="Int. J. Syst. Evol. Microbiol.">
        <title>The Global Catalogue of Microorganisms (GCM) 10K type strain sequencing project: providing services to taxonomists for standard genome sequencing and annotation.</title>
        <authorList>
            <consortium name="The Broad Institute Genomics Platform"/>
            <consortium name="The Broad Institute Genome Sequencing Center for Infectious Disease"/>
            <person name="Wu L."/>
            <person name="Ma J."/>
        </authorList>
    </citation>
    <scope>NUCLEOTIDE SEQUENCE [LARGE SCALE GENOMIC DNA]</scope>
    <source>
        <strain evidence="3">JCM 17225</strain>
    </source>
</reference>
<dbReference type="Pfam" id="PF13585">
    <property type="entry name" value="CHU_C"/>
    <property type="match status" value="1"/>
</dbReference>
<evidence type="ECO:0000313" key="3">
    <source>
        <dbReference type="Proteomes" id="UP001501469"/>
    </source>
</evidence>
<dbReference type="InterPro" id="IPR026341">
    <property type="entry name" value="T9SS_type_B"/>
</dbReference>
<feature type="domain" description="PKD-like" evidence="1">
    <location>
        <begin position="450"/>
        <end position="522"/>
    </location>
</feature>
<dbReference type="InterPro" id="IPR013783">
    <property type="entry name" value="Ig-like_fold"/>
</dbReference>
<organism evidence="2 3">
    <name type="scientific">Hymenobacter glaciei</name>
    <dbReference type="NCBI Taxonomy" id="877209"/>
    <lineage>
        <taxon>Bacteria</taxon>
        <taxon>Pseudomonadati</taxon>
        <taxon>Bacteroidota</taxon>
        <taxon>Cytophagia</taxon>
        <taxon>Cytophagales</taxon>
        <taxon>Hymenobacteraceae</taxon>
        <taxon>Hymenobacter</taxon>
    </lineage>
</organism>
<proteinExistence type="predicted"/>
<feature type="domain" description="PKD-like" evidence="1">
    <location>
        <begin position="1207"/>
        <end position="1282"/>
    </location>
</feature>
<dbReference type="InterPro" id="IPR045829">
    <property type="entry name" value="PKD_6"/>
</dbReference>
<evidence type="ECO:0000259" key="1">
    <source>
        <dbReference type="Pfam" id="PF19408"/>
    </source>
</evidence>